<evidence type="ECO:0000313" key="2">
    <source>
        <dbReference type="EMBL" id="KAJ8908314.1"/>
    </source>
</evidence>
<proteinExistence type="predicted"/>
<dbReference type="AlphaFoldDB" id="A0AAV8V0E0"/>
<feature type="region of interest" description="Disordered" evidence="1">
    <location>
        <begin position="1"/>
        <end position="38"/>
    </location>
</feature>
<sequence length="135" mass="15468">MVGRRKPVKSVRSPGVKTDALNVTKSRGQRKRMEKKQRLVRRRALGIKKKDEKDAPFRFKSIKDELGNVDSGAMAEEVEKKEKARQWHSSGSQRGLRKTLMEEKLQIMSVLNHQVFKQEPIASIQAHLSFTQGKS</sequence>
<organism evidence="2 3">
    <name type="scientific">Rhodosorus marinus</name>
    <dbReference type="NCBI Taxonomy" id="101924"/>
    <lineage>
        <taxon>Eukaryota</taxon>
        <taxon>Rhodophyta</taxon>
        <taxon>Stylonematophyceae</taxon>
        <taxon>Stylonematales</taxon>
        <taxon>Stylonemataceae</taxon>
        <taxon>Rhodosorus</taxon>
    </lineage>
</organism>
<dbReference type="EMBL" id="JAMWBK010000001">
    <property type="protein sequence ID" value="KAJ8908314.1"/>
    <property type="molecule type" value="Genomic_DNA"/>
</dbReference>
<dbReference type="Proteomes" id="UP001157974">
    <property type="component" value="Unassembled WGS sequence"/>
</dbReference>
<gene>
    <name evidence="2" type="ORF">NDN08_005027</name>
</gene>
<keyword evidence="3" id="KW-1185">Reference proteome</keyword>
<name>A0AAV8V0E0_9RHOD</name>
<evidence type="ECO:0008006" key="4">
    <source>
        <dbReference type="Google" id="ProtNLM"/>
    </source>
</evidence>
<feature type="compositionally biased region" description="Basic residues" evidence="1">
    <location>
        <begin position="27"/>
        <end position="38"/>
    </location>
</feature>
<protein>
    <recommendedName>
        <fullName evidence="4">Ribosome biogenesis protein SLX9</fullName>
    </recommendedName>
</protein>
<evidence type="ECO:0000256" key="1">
    <source>
        <dbReference type="SAM" id="MobiDB-lite"/>
    </source>
</evidence>
<reference evidence="2 3" key="1">
    <citation type="journal article" date="2023" name="Nat. Commun.">
        <title>Origin of minicircular mitochondrial genomes in red algae.</title>
        <authorList>
            <person name="Lee Y."/>
            <person name="Cho C.H."/>
            <person name="Lee Y.M."/>
            <person name="Park S.I."/>
            <person name="Yang J.H."/>
            <person name="West J.A."/>
            <person name="Bhattacharya D."/>
            <person name="Yoon H.S."/>
        </authorList>
    </citation>
    <scope>NUCLEOTIDE SEQUENCE [LARGE SCALE GENOMIC DNA]</scope>
    <source>
        <strain evidence="2 3">CCMP1338</strain>
        <tissue evidence="2">Whole cell</tissue>
    </source>
</reference>
<accession>A0AAV8V0E0</accession>
<evidence type="ECO:0000313" key="3">
    <source>
        <dbReference type="Proteomes" id="UP001157974"/>
    </source>
</evidence>
<comment type="caution">
    <text evidence="2">The sequence shown here is derived from an EMBL/GenBank/DDBJ whole genome shotgun (WGS) entry which is preliminary data.</text>
</comment>